<keyword evidence="2" id="KW-0342">GTP-binding</keyword>
<dbReference type="EMBL" id="DVJK01000171">
    <property type="protein sequence ID" value="HIS67136.1"/>
    <property type="molecule type" value="Genomic_DNA"/>
</dbReference>
<reference evidence="3" key="1">
    <citation type="submission" date="2020-10" db="EMBL/GenBank/DDBJ databases">
        <authorList>
            <person name="Gilroy R."/>
        </authorList>
    </citation>
    <scope>NUCLEOTIDE SEQUENCE</scope>
    <source>
        <strain evidence="3">ChiHjej10B9-9673</strain>
    </source>
</reference>
<dbReference type="InterPro" id="IPR037103">
    <property type="entry name" value="Tubulin/FtsZ-like_C"/>
</dbReference>
<keyword evidence="1" id="KW-0547">Nucleotide-binding</keyword>
<dbReference type="Proteomes" id="UP000824001">
    <property type="component" value="Unassembled WGS sequence"/>
</dbReference>
<reference evidence="3" key="2">
    <citation type="journal article" date="2021" name="PeerJ">
        <title>Extensive microbial diversity within the chicken gut microbiome revealed by metagenomics and culture.</title>
        <authorList>
            <person name="Gilroy R."/>
            <person name="Ravi A."/>
            <person name="Getino M."/>
            <person name="Pursley I."/>
            <person name="Horton D.L."/>
            <person name="Alikhan N.F."/>
            <person name="Baker D."/>
            <person name="Gharbi K."/>
            <person name="Hall N."/>
            <person name="Watson M."/>
            <person name="Adriaenssens E.M."/>
            <person name="Foster-Nyarko E."/>
            <person name="Jarju S."/>
            <person name="Secka A."/>
            <person name="Antonio M."/>
            <person name="Oren A."/>
            <person name="Chaudhuri R.R."/>
            <person name="La Ragione R."/>
            <person name="Hildebrand F."/>
            <person name="Pallen M.J."/>
        </authorList>
    </citation>
    <scope>NUCLEOTIDE SEQUENCE</scope>
    <source>
        <strain evidence="3">ChiHjej10B9-9673</strain>
    </source>
</reference>
<accession>A0A9D1FEP7</accession>
<evidence type="ECO:0000313" key="3">
    <source>
        <dbReference type="EMBL" id="HIS67136.1"/>
    </source>
</evidence>
<comment type="caution">
    <text evidence="3">The sequence shown here is derived from an EMBL/GenBank/DDBJ whole genome shotgun (WGS) entry which is preliminary data.</text>
</comment>
<dbReference type="AlphaFoldDB" id="A0A9D1FEP7"/>
<proteinExistence type="predicted"/>
<dbReference type="Pfam" id="PF09585">
    <property type="entry name" value="Lin0512_fam"/>
    <property type="match status" value="1"/>
</dbReference>
<dbReference type="GO" id="GO:0005525">
    <property type="term" value="F:GTP binding"/>
    <property type="evidence" value="ECO:0007669"/>
    <property type="project" value="UniProtKB-KW"/>
</dbReference>
<protein>
    <submittedName>
        <fullName evidence="3">Lin0512 family protein</fullName>
    </submittedName>
</protein>
<evidence type="ECO:0000256" key="1">
    <source>
        <dbReference type="ARBA" id="ARBA00022741"/>
    </source>
</evidence>
<dbReference type="Gene3D" id="3.30.1330.20">
    <property type="entry name" value="Tubulin/FtsZ, C-terminal domain"/>
    <property type="match status" value="1"/>
</dbReference>
<evidence type="ECO:0000313" key="4">
    <source>
        <dbReference type="Proteomes" id="UP000824001"/>
    </source>
</evidence>
<evidence type="ECO:0000256" key="2">
    <source>
        <dbReference type="ARBA" id="ARBA00023134"/>
    </source>
</evidence>
<dbReference type="InterPro" id="IPR011719">
    <property type="entry name" value="CHP02058"/>
</dbReference>
<name>A0A9D1FEP7_9FIRM</name>
<dbReference type="PANTHER" id="PTHR34784:SF1">
    <property type="entry name" value="50S RIBOSOMAL PROTEIN L34"/>
    <property type="match status" value="1"/>
</dbReference>
<dbReference type="NCBIfam" id="TIGR02058">
    <property type="entry name" value="lin0512_fam"/>
    <property type="match status" value="1"/>
</dbReference>
<dbReference type="PANTHER" id="PTHR34784">
    <property type="entry name" value="50S RIBOSOMAL PROTEIN L34"/>
    <property type="match status" value="1"/>
</dbReference>
<gene>
    <name evidence="3" type="ORF">IAC18_06185</name>
</gene>
<sequence>MGTDFHGQDVTKAALKAAKDAVSRSCLCGLEEVLNLTDFKEQVYIHATVAVTKPEEVDCAAVAEAFPVGTVEVEAVQGGLRCDGLCIPAFGDCDKSIEAAVCAVEVYVKD</sequence>
<organism evidence="3 4">
    <name type="scientific">Candidatus Scatomorpha merdipullorum</name>
    <dbReference type="NCBI Taxonomy" id="2840927"/>
    <lineage>
        <taxon>Bacteria</taxon>
        <taxon>Bacillati</taxon>
        <taxon>Bacillota</taxon>
        <taxon>Clostridia</taxon>
        <taxon>Eubacteriales</taxon>
        <taxon>Candidatus Scatomorpha</taxon>
    </lineage>
</organism>